<name>A0A9X2GJ13_9ACTN</name>
<comment type="caution">
    <text evidence="1">The sequence shown here is derived from an EMBL/GenBank/DDBJ whole genome shotgun (WGS) entry which is preliminary data.</text>
</comment>
<reference evidence="1" key="1">
    <citation type="submission" date="2022-06" db="EMBL/GenBank/DDBJ databases">
        <title>Sequencing the genomes of 1000 actinobacteria strains.</title>
        <authorList>
            <person name="Klenk H.-P."/>
        </authorList>
    </citation>
    <scope>NUCLEOTIDE SEQUENCE</scope>
    <source>
        <strain evidence="1">DSM 46694</strain>
    </source>
</reference>
<proteinExistence type="predicted"/>
<protein>
    <submittedName>
        <fullName evidence="1">Uncharacterized protein</fullName>
    </submittedName>
</protein>
<accession>A0A9X2GJ13</accession>
<keyword evidence="2" id="KW-1185">Reference proteome</keyword>
<sequence>MALGHEERLGDVIAGNGADVDLQVICAWSWRGLPAIHWLVEPAGTRPLPGCEVDVLRSRM</sequence>
<dbReference type="Proteomes" id="UP001139648">
    <property type="component" value="Unassembled WGS sequence"/>
</dbReference>
<dbReference type="RefSeq" id="WP_253745637.1">
    <property type="nucleotide sequence ID" value="NZ_BAABKA010000059.1"/>
</dbReference>
<dbReference type="EMBL" id="JAMZEB010000002">
    <property type="protein sequence ID" value="MCP2358459.1"/>
    <property type="molecule type" value="Genomic_DNA"/>
</dbReference>
<gene>
    <name evidence="1" type="ORF">HD597_005479</name>
</gene>
<organism evidence="1 2">
    <name type="scientific">Nonomuraea thailandensis</name>
    <dbReference type="NCBI Taxonomy" id="1188745"/>
    <lineage>
        <taxon>Bacteria</taxon>
        <taxon>Bacillati</taxon>
        <taxon>Actinomycetota</taxon>
        <taxon>Actinomycetes</taxon>
        <taxon>Streptosporangiales</taxon>
        <taxon>Streptosporangiaceae</taxon>
        <taxon>Nonomuraea</taxon>
    </lineage>
</organism>
<evidence type="ECO:0000313" key="2">
    <source>
        <dbReference type="Proteomes" id="UP001139648"/>
    </source>
</evidence>
<dbReference type="AlphaFoldDB" id="A0A9X2GJ13"/>
<evidence type="ECO:0000313" key="1">
    <source>
        <dbReference type="EMBL" id="MCP2358459.1"/>
    </source>
</evidence>